<dbReference type="PROSITE" id="PS01011">
    <property type="entry name" value="FOLYLPOLYGLU_SYNT_1"/>
    <property type="match status" value="1"/>
</dbReference>
<reference evidence="7" key="1">
    <citation type="journal article" date="2019" name="Int. J. Syst. Evol. Microbiol.">
        <title>The Global Catalogue of Microorganisms (GCM) 10K type strain sequencing project: providing services to taxonomists for standard genome sequencing and annotation.</title>
        <authorList>
            <consortium name="The Broad Institute Genomics Platform"/>
            <consortium name="The Broad Institute Genome Sequencing Center for Infectious Disease"/>
            <person name="Wu L."/>
            <person name="Ma J."/>
        </authorList>
    </citation>
    <scope>NUCLEOTIDE SEQUENCE [LARGE SCALE GENOMIC DNA]</scope>
    <source>
        <strain evidence="7">KACC 12507</strain>
    </source>
</reference>
<dbReference type="Proteomes" id="UP001595897">
    <property type="component" value="Unassembled WGS sequence"/>
</dbReference>
<dbReference type="GO" id="GO:0016874">
    <property type="term" value="F:ligase activity"/>
    <property type="evidence" value="ECO:0007669"/>
    <property type="project" value="UniProtKB-KW"/>
</dbReference>
<keyword evidence="3" id="KW-0067">ATP-binding</keyword>
<evidence type="ECO:0000259" key="5">
    <source>
        <dbReference type="Pfam" id="PF08245"/>
    </source>
</evidence>
<dbReference type="Pfam" id="PF02875">
    <property type="entry name" value="Mur_ligase_C"/>
    <property type="match status" value="1"/>
</dbReference>
<evidence type="ECO:0000313" key="7">
    <source>
        <dbReference type="Proteomes" id="UP001595897"/>
    </source>
</evidence>
<dbReference type="RefSeq" id="WP_382408342.1">
    <property type="nucleotide sequence ID" value="NZ_JBHSGU010000003.1"/>
</dbReference>
<keyword evidence="7" id="KW-1185">Reference proteome</keyword>
<dbReference type="InterPro" id="IPR013221">
    <property type="entry name" value="Mur_ligase_cen"/>
</dbReference>
<feature type="domain" description="Mur ligase C-terminal" evidence="4">
    <location>
        <begin position="217"/>
        <end position="340"/>
    </location>
</feature>
<evidence type="ECO:0000313" key="6">
    <source>
        <dbReference type="EMBL" id="MFC4700626.1"/>
    </source>
</evidence>
<sequence length="369" mass="40171">MSGSLPLIVGVTGTNGKTSVTTMLASLLNKLGIPAAAIGQRVETPEGVRDRCEVPSGVKGLPTYIAWLTQKYNLKVIAIEVYSAALAKGLHRLVRYDAVAFTNITEDHMNVHGNFDAYVKAKLRIFSHLAPNGIIVFDSSEEGLLPVQSQCHDLGLEYVIPEEHATPFDLSYQQQNCRLALSLAEQLLHANSELASNKVISQAHLLEKAMELRSPPGRYEKWRMPNGVIAVVDFAHNPGGITAVINSTRTAFKNNEKVGFLLSSKGGWGEQKRRSMAKAASSADLVIVSDDDPRKEDPAIIRLQLSHAHGYEECSPRSHAIHTLCAAMKKGDVAIIAGRGADQHWQSIVGRYPYSDVHVLQQLGGVKIA</sequence>
<dbReference type="InterPro" id="IPR004101">
    <property type="entry name" value="Mur_ligase_C"/>
</dbReference>
<dbReference type="SUPFAM" id="SSF53623">
    <property type="entry name" value="MurD-like peptide ligases, catalytic domain"/>
    <property type="match status" value="1"/>
</dbReference>
<dbReference type="InterPro" id="IPR036615">
    <property type="entry name" value="Mur_ligase_C_dom_sf"/>
</dbReference>
<keyword evidence="2" id="KW-0547">Nucleotide-binding</keyword>
<accession>A0ABV9LVS7</accession>
<dbReference type="PANTHER" id="PTHR23135:SF4">
    <property type="entry name" value="UDP-N-ACETYLMURAMOYL-L-ALANYL-D-GLUTAMATE--2,6-DIAMINOPIMELATE LIGASE MURE HOMOLOG, CHLOROPLASTIC"/>
    <property type="match status" value="1"/>
</dbReference>
<feature type="domain" description="Mur ligase central" evidence="5">
    <location>
        <begin position="11"/>
        <end position="142"/>
    </location>
</feature>
<dbReference type="SUPFAM" id="SSF53244">
    <property type="entry name" value="MurD-like peptide ligases, peptide-binding domain"/>
    <property type="match status" value="1"/>
</dbReference>
<protein>
    <submittedName>
        <fullName evidence="6">Mur ligase family protein</fullName>
    </submittedName>
</protein>
<dbReference type="InterPro" id="IPR036565">
    <property type="entry name" value="Mur-like_cat_sf"/>
</dbReference>
<gene>
    <name evidence="6" type="ORF">ACFO4O_10680</name>
</gene>
<dbReference type="Gene3D" id="3.90.190.20">
    <property type="entry name" value="Mur ligase, C-terminal domain"/>
    <property type="match status" value="1"/>
</dbReference>
<evidence type="ECO:0000256" key="2">
    <source>
        <dbReference type="ARBA" id="ARBA00022741"/>
    </source>
</evidence>
<keyword evidence="1 6" id="KW-0436">Ligase</keyword>
<dbReference type="Pfam" id="PF08245">
    <property type="entry name" value="Mur_ligase_M"/>
    <property type="match status" value="1"/>
</dbReference>
<name>A0ABV9LVS7_9ALTE</name>
<evidence type="ECO:0000256" key="3">
    <source>
        <dbReference type="ARBA" id="ARBA00022840"/>
    </source>
</evidence>
<evidence type="ECO:0000259" key="4">
    <source>
        <dbReference type="Pfam" id="PF02875"/>
    </source>
</evidence>
<dbReference type="Gene3D" id="3.40.1190.10">
    <property type="entry name" value="Mur-like, catalytic domain"/>
    <property type="match status" value="1"/>
</dbReference>
<comment type="caution">
    <text evidence="6">The sequence shown here is derived from an EMBL/GenBank/DDBJ whole genome shotgun (WGS) entry which is preliminary data.</text>
</comment>
<dbReference type="EMBL" id="JBHSGU010000003">
    <property type="protein sequence ID" value="MFC4700626.1"/>
    <property type="molecule type" value="Genomic_DNA"/>
</dbReference>
<evidence type="ECO:0000256" key="1">
    <source>
        <dbReference type="ARBA" id="ARBA00022598"/>
    </source>
</evidence>
<dbReference type="PANTHER" id="PTHR23135">
    <property type="entry name" value="MUR LIGASE FAMILY MEMBER"/>
    <property type="match status" value="1"/>
</dbReference>
<dbReference type="InterPro" id="IPR018109">
    <property type="entry name" value="Folylpolyglutamate_synth_CS"/>
</dbReference>
<proteinExistence type="predicted"/>
<organism evidence="6 7">
    <name type="scientific">Glaciecola siphonariae</name>
    <dbReference type="NCBI Taxonomy" id="521012"/>
    <lineage>
        <taxon>Bacteria</taxon>
        <taxon>Pseudomonadati</taxon>
        <taxon>Pseudomonadota</taxon>
        <taxon>Gammaproteobacteria</taxon>
        <taxon>Alteromonadales</taxon>
        <taxon>Alteromonadaceae</taxon>
        <taxon>Glaciecola</taxon>
    </lineage>
</organism>